<reference evidence="4" key="1">
    <citation type="submission" date="2019-05" db="EMBL/GenBank/DDBJ databases">
        <authorList>
            <person name="Piombo E."/>
        </authorList>
    </citation>
    <scope>NUCLEOTIDE SEQUENCE</scope>
    <source>
        <strain evidence="4">C2S</strain>
    </source>
</reference>
<comment type="caution">
    <text evidence="4">The sequence shown here is derived from an EMBL/GenBank/DDBJ whole genome shotgun (WGS) entry which is preliminary data.</text>
</comment>
<keyword evidence="2" id="KW-0411">Iron-sulfur</keyword>
<feature type="domain" description="2EXR" evidence="3">
    <location>
        <begin position="14"/>
        <end position="118"/>
    </location>
</feature>
<dbReference type="PANTHER" id="PTHR21339">
    <property type="entry name" value="RADICAL S-ADENOSYL METHIONINE DOMAIN-CONTAINING PROTEIN 2"/>
    <property type="match status" value="1"/>
</dbReference>
<organism evidence="4 5">
    <name type="scientific">Fusarium fujikuroi</name>
    <name type="common">Bakanae and foot rot disease fungus</name>
    <name type="synonym">Gibberella fujikuroi</name>
    <dbReference type="NCBI Taxonomy" id="5127"/>
    <lineage>
        <taxon>Eukaryota</taxon>
        <taxon>Fungi</taxon>
        <taxon>Dikarya</taxon>
        <taxon>Ascomycota</taxon>
        <taxon>Pezizomycotina</taxon>
        <taxon>Sordariomycetes</taxon>
        <taxon>Hypocreomycetidae</taxon>
        <taxon>Hypocreales</taxon>
        <taxon>Nectriaceae</taxon>
        <taxon>Fusarium</taxon>
        <taxon>Fusarium fujikuroi species complex</taxon>
    </lineage>
</organism>
<proteinExistence type="predicted"/>
<evidence type="ECO:0000259" key="3">
    <source>
        <dbReference type="Pfam" id="PF20150"/>
    </source>
</evidence>
<dbReference type="PANTHER" id="PTHR21339:SF0">
    <property type="entry name" value="S-ADENOSYLMETHIONINE-DEPENDENT NUCLEOTIDE DEHYDRATASE RSAD2"/>
    <property type="match status" value="1"/>
</dbReference>
<dbReference type="Pfam" id="PF20150">
    <property type="entry name" value="2EXR"/>
    <property type="match status" value="1"/>
</dbReference>
<accession>A0A9Q9U452</accession>
<comment type="cofactor">
    <cofactor evidence="1">
        <name>[4Fe-4S] cluster</name>
        <dbReference type="ChEBI" id="CHEBI:49883"/>
    </cofactor>
</comment>
<evidence type="ECO:0000256" key="2">
    <source>
        <dbReference type="ARBA" id="ARBA00022485"/>
    </source>
</evidence>
<evidence type="ECO:0000313" key="5">
    <source>
        <dbReference type="Proteomes" id="UP000760494"/>
    </source>
</evidence>
<dbReference type="InterPro" id="IPR045518">
    <property type="entry name" value="2EXR"/>
</dbReference>
<gene>
    <name evidence="4" type="ORF">C2S_17</name>
</gene>
<keyword evidence="2" id="KW-0479">Metal-binding</keyword>
<keyword evidence="2" id="KW-0004">4Fe-4S</keyword>
<evidence type="ECO:0000313" key="4">
    <source>
        <dbReference type="EMBL" id="VTT55129.1"/>
    </source>
</evidence>
<evidence type="ECO:0000256" key="1">
    <source>
        <dbReference type="ARBA" id="ARBA00001966"/>
    </source>
</evidence>
<sequence>METVHLATTLPLSFHKFPNLPFELRLRIWRYSFLPRCVELHARRSHYADNFQHGGVPKWQSRCYNPPLLSVNLEARFVALDYYRVKLPLAMIAPYEHAGDDINDPDRVLYINPAVDTVAVLGDLDYGRISRLLKGLRTSDPEGQGLQKFAVSASWTYHQGAGDTIRMLAKHMFPELEEMTVFMYDEKMPPADWTGGTCELQDCNHTDYYKRYAMGRGQQMRDGDRWVPFARSHIARVTLPVEQEYRKRGILISIDVNGTKDENIEALTESPAHIVTTQSSKSFTKESNVPVSVNYFPSREWNYTCGFCFHTDTSSYVLPIDEAKRGLRLLRSWHAKAQYCWWRTIPLPSSSDRITPVCKITEKWMQTMASSSSRPTVVNIHNWNEDMSAEIERLAPFRWKVFQCLLVAGENEDATRLRDARTFLVTDRQWKTFCDRHKHLPCYVPEDTNAMASSYLLLDEYMCFLDKGEGMLTRSESILKVGVKKAMGQVVWDKGSFLERGGIYDWGRSEKLQW</sequence>
<dbReference type="Proteomes" id="UP000760494">
    <property type="component" value="Unassembled WGS sequence"/>
</dbReference>
<keyword evidence="2" id="KW-0408">Iron</keyword>
<dbReference type="EMBL" id="CABFJX010000001">
    <property type="protein sequence ID" value="VTT55129.1"/>
    <property type="molecule type" value="Genomic_DNA"/>
</dbReference>
<dbReference type="AlphaFoldDB" id="A0A9Q9U452"/>
<name>A0A9Q9U452_FUSFU</name>
<dbReference type="GO" id="GO:0051539">
    <property type="term" value="F:4 iron, 4 sulfur cluster binding"/>
    <property type="evidence" value="ECO:0007669"/>
    <property type="project" value="UniProtKB-KW"/>
</dbReference>
<protein>
    <recommendedName>
        <fullName evidence="3">2EXR domain-containing protein</fullName>
    </recommendedName>
</protein>
<dbReference type="InterPro" id="IPR051196">
    <property type="entry name" value="RSAD2/Viperin_antiviral"/>
</dbReference>